<keyword evidence="4" id="KW-0378">Hydrolase</keyword>
<evidence type="ECO:0000256" key="5">
    <source>
        <dbReference type="ARBA" id="ARBA00038092"/>
    </source>
</evidence>
<evidence type="ECO:0000256" key="3">
    <source>
        <dbReference type="ARBA" id="ARBA00022737"/>
    </source>
</evidence>
<dbReference type="PANTHER" id="PTHR46042">
    <property type="entry name" value="DIPHTHINE METHYLTRANSFERASE"/>
    <property type="match status" value="1"/>
</dbReference>
<gene>
    <name evidence="10" type="primary">LOC116291242</name>
</gene>
<dbReference type="InterPro" id="IPR015943">
    <property type="entry name" value="WD40/YVTN_repeat-like_dom_sf"/>
</dbReference>
<reference evidence="10" key="1">
    <citation type="submission" date="2025-08" db="UniProtKB">
        <authorList>
            <consortium name="RefSeq"/>
        </authorList>
    </citation>
    <scope>IDENTIFICATION</scope>
    <source>
        <tissue evidence="10">Tentacle</tissue>
    </source>
</reference>
<organism evidence="9 10">
    <name type="scientific">Actinia tenebrosa</name>
    <name type="common">Australian red waratah sea anemone</name>
    <dbReference type="NCBI Taxonomy" id="6105"/>
    <lineage>
        <taxon>Eukaryota</taxon>
        <taxon>Metazoa</taxon>
        <taxon>Cnidaria</taxon>
        <taxon>Anthozoa</taxon>
        <taxon>Hexacorallia</taxon>
        <taxon>Actiniaria</taxon>
        <taxon>Actiniidae</taxon>
        <taxon>Actinia</taxon>
    </lineage>
</organism>
<keyword evidence="9" id="KW-1185">Reference proteome</keyword>
<comment type="pathway">
    <text evidence="1">Protein modification; peptidyl-diphthamide biosynthesis.</text>
</comment>
<sequence length="378" mass="42933">MPSYRTLCTKDTGFYADTVEWCPIQGFKDVLVCGTYQLVESKDPTGSALPSRRVGNVQLYRLDKSEKNLEKLFTTSEGAGILDMKWYPEELNNRAVLGAVSAEKELKLFTLFHEQDGTFVLKEQTSTCVGPEKICLSLDWSSSINNELRCVVSDSKGQITLVQCSETSLEPRQLMQWTGHDYEAWITAFNKWTPNIVYSGGDDCRFKGWDTRTDCTQPIFNSKRHEMGVSSIQCNPVHENILATGSYDENILLWDTRQMKKPLCSSNPGGGVWCIKWHPHYGNRILTATMYDGYHVLNYSHDKDSHGLEVLISYKENYELAYGADWYTGTSSKIQKTETEMNSDEKIENESTDSTSTSSLVATCSFYDHILHLWEVNL</sequence>
<keyword evidence="3" id="KW-0677">Repeat</keyword>
<dbReference type="GO" id="GO:0017183">
    <property type="term" value="P:protein histidyl modification to diphthamide"/>
    <property type="evidence" value="ECO:0007669"/>
    <property type="project" value="TreeGrafter"/>
</dbReference>
<comment type="catalytic activity">
    <reaction evidence="7">
        <text>diphthine methyl ester-[translation elongation factor 2] + H2O = diphthine-[translation elongation factor 2] + methanol + H(+)</text>
        <dbReference type="Rhea" id="RHEA:42656"/>
        <dbReference type="Rhea" id="RHEA-COMP:10172"/>
        <dbReference type="Rhea" id="RHEA-COMP:10173"/>
        <dbReference type="ChEBI" id="CHEBI:15377"/>
        <dbReference type="ChEBI" id="CHEBI:15378"/>
        <dbReference type="ChEBI" id="CHEBI:17790"/>
        <dbReference type="ChEBI" id="CHEBI:79005"/>
        <dbReference type="ChEBI" id="CHEBI:82696"/>
        <dbReference type="EC" id="3.1.1.97"/>
    </reaction>
</comment>
<accession>A0A6P8HET5</accession>
<dbReference type="EC" id="3.1.1.97" evidence="6"/>
<dbReference type="OrthoDB" id="1930760at2759"/>
<evidence type="ECO:0000256" key="1">
    <source>
        <dbReference type="ARBA" id="ARBA00005156"/>
    </source>
</evidence>
<evidence type="ECO:0000256" key="8">
    <source>
        <dbReference type="PROSITE-ProRule" id="PRU00221"/>
    </source>
</evidence>
<feature type="repeat" description="WD" evidence="8">
    <location>
        <begin position="222"/>
        <end position="257"/>
    </location>
</feature>
<dbReference type="Pfam" id="PF00400">
    <property type="entry name" value="WD40"/>
    <property type="match status" value="1"/>
</dbReference>
<evidence type="ECO:0000256" key="4">
    <source>
        <dbReference type="ARBA" id="ARBA00022801"/>
    </source>
</evidence>
<evidence type="ECO:0000256" key="7">
    <source>
        <dbReference type="ARBA" id="ARBA00047551"/>
    </source>
</evidence>
<dbReference type="PANTHER" id="PTHR46042:SF1">
    <property type="entry name" value="DIPHTHINE METHYLTRANSFERASE"/>
    <property type="match status" value="1"/>
</dbReference>
<dbReference type="InterPro" id="IPR019775">
    <property type="entry name" value="WD40_repeat_CS"/>
</dbReference>
<dbReference type="KEGG" id="aten:116291242"/>
<keyword evidence="2 8" id="KW-0853">WD repeat</keyword>
<dbReference type="PROSITE" id="PS00678">
    <property type="entry name" value="WD_REPEATS_1"/>
    <property type="match status" value="1"/>
</dbReference>
<proteinExistence type="inferred from homology"/>
<evidence type="ECO:0000313" key="10">
    <source>
        <dbReference type="RefSeq" id="XP_031554246.1"/>
    </source>
</evidence>
<dbReference type="RefSeq" id="XP_031554246.1">
    <property type="nucleotide sequence ID" value="XM_031698386.1"/>
</dbReference>
<dbReference type="InterPro" id="IPR001680">
    <property type="entry name" value="WD40_rpt"/>
</dbReference>
<dbReference type="InterPro" id="IPR036322">
    <property type="entry name" value="WD40_repeat_dom_sf"/>
</dbReference>
<dbReference type="AlphaFoldDB" id="A0A6P8HET5"/>
<dbReference type="FunCoup" id="A0A6P8HET5">
    <property type="interactions" value="1563"/>
</dbReference>
<name>A0A6P8HET5_ACTTE</name>
<dbReference type="SMART" id="SM00320">
    <property type="entry name" value="WD40"/>
    <property type="match status" value="4"/>
</dbReference>
<dbReference type="GO" id="GO:0061685">
    <property type="term" value="F:diphthine methylesterase activity"/>
    <property type="evidence" value="ECO:0007669"/>
    <property type="project" value="UniProtKB-EC"/>
</dbReference>
<evidence type="ECO:0000256" key="2">
    <source>
        <dbReference type="ARBA" id="ARBA00022574"/>
    </source>
</evidence>
<dbReference type="Proteomes" id="UP000515163">
    <property type="component" value="Unplaced"/>
</dbReference>
<dbReference type="GeneID" id="116291242"/>
<dbReference type="GO" id="GO:0005737">
    <property type="term" value="C:cytoplasm"/>
    <property type="evidence" value="ECO:0007669"/>
    <property type="project" value="TreeGrafter"/>
</dbReference>
<dbReference type="PROSITE" id="PS50082">
    <property type="entry name" value="WD_REPEATS_2"/>
    <property type="match status" value="1"/>
</dbReference>
<evidence type="ECO:0000256" key="6">
    <source>
        <dbReference type="ARBA" id="ARBA00039131"/>
    </source>
</evidence>
<dbReference type="InParanoid" id="A0A6P8HET5"/>
<dbReference type="InterPro" id="IPR052415">
    <property type="entry name" value="Diphthine_MTase"/>
</dbReference>
<dbReference type="Gene3D" id="2.130.10.10">
    <property type="entry name" value="YVTN repeat-like/Quinoprotein amine dehydrogenase"/>
    <property type="match status" value="1"/>
</dbReference>
<comment type="similarity">
    <text evidence="5">Belongs to the DPH7 family.</text>
</comment>
<dbReference type="SUPFAM" id="SSF50978">
    <property type="entry name" value="WD40 repeat-like"/>
    <property type="match status" value="1"/>
</dbReference>
<protein>
    <recommendedName>
        <fullName evidence="6">methylated diphthine methylhydrolase</fullName>
        <ecNumber evidence="6">3.1.1.97</ecNumber>
    </recommendedName>
</protein>
<evidence type="ECO:0000313" key="9">
    <source>
        <dbReference type="Proteomes" id="UP000515163"/>
    </source>
</evidence>